<reference evidence="1" key="1">
    <citation type="submission" date="2018-02" db="EMBL/GenBank/DDBJ databases">
        <title>Rhizophora mucronata_Transcriptome.</title>
        <authorList>
            <person name="Meera S.P."/>
            <person name="Sreeshan A."/>
            <person name="Augustine A."/>
        </authorList>
    </citation>
    <scope>NUCLEOTIDE SEQUENCE</scope>
    <source>
        <tissue evidence="1">Leaf</tissue>
    </source>
</reference>
<keyword evidence="1" id="KW-0378">Hydrolase</keyword>
<keyword evidence="1" id="KW-0067">ATP-binding</keyword>
<dbReference type="GO" id="GO:0004386">
    <property type="term" value="F:helicase activity"/>
    <property type="evidence" value="ECO:0007669"/>
    <property type="project" value="UniProtKB-KW"/>
</dbReference>
<accession>A0A2P2M350</accession>
<keyword evidence="1" id="KW-0547">Nucleotide-binding</keyword>
<name>A0A2P2M350_RHIMU</name>
<keyword evidence="1" id="KW-0347">Helicase</keyword>
<proteinExistence type="predicted"/>
<sequence>MDYISSNVIKFQFSIEFLCPFLALNKDQDWRIQILLPCMRGEKQMVKKMKILPSTSQQPNYSHIHDGNGLPTDYFLPGAALEGNKPNQMPKSYKMGSILTCNILANG</sequence>
<evidence type="ECO:0000313" key="1">
    <source>
        <dbReference type="EMBL" id="MBX24645.1"/>
    </source>
</evidence>
<protein>
    <submittedName>
        <fullName evidence="1">DEAD-box ATP-dependent RNA helicase 57-like</fullName>
    </submittedName>
</protein>
<organism evidence="1">
    <name type="scientific">Rhizophora mucronata</name>
    <name type="common">Asiatic mangrove</name>
    <dbReference type="NCBI Taxonomy" id="61149"/>
    <lineage>
        <taxon>Eukaryota</taxon>
        <taxon>Viridiplantae</taxon>
        <taxon>Streptophyta</taxon>
        <taxon>Embryophyta</taxon>
        <taxon>Tracheophyta</taxon>
        <taxon>Spermatophyta</taxon>
        <taxon>Magnoliopsida</taxon>
        <taxon>eudicotyledons</taxon>
        <taxon>Gunneridae</taxon>
        <taxon>Pentapetalae</taxon>
        <taxon>rosids</taxon>
        <taxon>fabids</taxon>
        <taxon>Malpighiales</taxon>
        <taxon>Rhizophoraceae</taxon>
        <taxon>Rhizophora</taxon>
    </lineage>
</organism>
<dbReference type="EMBL" id="GGEC01044161">
    <property type="protein sequence ID" value="MBX24645.1"/>
    <property type="molecule type" value="Transcribed_RNA"/>
</dbReference>
<dbReference type="AlphaFoldDB" id="A0A2P2M350"/>